<evidence type="ECO:0000313" key="1">
    <source>
        <dbReference type="EMBL" id="KKM89955.1"/>
    </source>
</evidence>
<accession>A0A0F9NMD3</accession>
<organism evidence="1">
    <name type="scientific">marine sediment metagenome</name>
    <dbReference type="NCBI Taxonomy" id="412755"/>
    <lineage>
        <taxon>unclassified sequences</taxon>
        <taxon>metagenomes</taxon>
        <taxon>ecological metagenomes</taxon>
    </lineage>
</organism>
<gene>
    <name evidence="1" type="ORF">LCGC14_1243540</name>
</gene>
<comment type="caution">
    <text evidence="1">The sequence shown here is derived from an EMBL/GenBank/DDBJ whole genome shotgun (WGS) entry which is preliminary data.</text>
</comment>
<protein>
    <submittedName>
        <fullName evidence="1">Uncharacterized protein</fullName>
    </submittedName>
</protein>
<sequence length="226" mass="25462">MSQPDGGILPDYPPVNMIQGEAAQFIANFLKKEGPARVGYQPSKGTDNKQIPQVSMPGHILLALGSLAGHPALPYSGNVAALIRDLIYIGAGAFSHVLSQYSDDEEGTFTAHIIRQEETYRRGLLVDLISMSRSFDFAVMAQLLQLALAAGNKTEIFEQLQRLFYDLNQISSRTIRELLLRQMYGTPEIRDALSYLDRDPRYHVNEEMEIWLQRFDELADQIEEES</sequence>
<dbReference type="AlphaFoldDB" id="A0A0F9NMD3"/>
<name>A0A0F9NMD3_9ZZZZ</name>
<reference evidence="1" key="1">
    <citation type="journal article" date="2015" name="Nature">
        <title>Complex archaea that bridge the gap between prokaryotes and eukaryotes.</title>
        <authorList>
            <person name="Spang A."/>
            <person name="Saw J.H."/>
            <person name="Jorgensen S.L."/>
            <person name="Zaremba-Niedzwiedzka K."/>
            <person name="Martijn J."/>
            <person name="Lind A.E."/>
            <person name="van Eijk R."/>
            <person name="Schleper C."/>
            <person name="Guy L."/>
            <person name="Ettema T.J."/>
        </authorList>
    </citation>
    <scope>NUCLEOTIDE SEQUENCE</scope>
</reference>
<proteinExistence type="predicted"/>
<dbReference type="EMBL" id="LAZR01006741">
    <property type="protein sequence ID" value="KKM89955.1"/>
    <property type="molecule type" value="Genomic_DNA"/>
</dbReference>